<protein>
    <recommendedName>
        <fullName evidence="3">HEAT repeat-containing protein</fullName>
    </recommendedName>
</protein>
<dbReference type="SUPFAM" id="SSF48371">
    <property type="entry name" value="ARM repeat"/>
    <property type="match status" value="1"/>
</dbReference>
<sequence>MEILYMEEEMERVYKPLDILTDDEIKKILENGIVEELLTLSLSVGQYNKKWKYAQDVCVKLAEHEDSAVRANAVLGLAYIARTKGKLEKHIVKPIILRELSENVEFRWRIIDAIEDINVFMKWNLGKNALKHLE</sequence>
<dbReference type="CDD" id="cd20694">
    <property type="entry name" value="CdiI_Ct-like"/>
    <property type="match status" value="1"/>
</dbReference>
<evidence type="ECO:0000313" key="2">
    <source>
        <dbReference type="Proteomes" id="UP000184310"/>
    </source>
</evidence>
<dbReference type="InterPro" id="IPR049796">
    <property type="entry name" value="CdiI_Ct-like"/>
</dbReference>
<evidence type="ECO:0000313" key="1">
    <source>
        <dbReference type="EMBL" id="SHJ77084.1"/>
    </source>
</evidence>
<dbReference type="EMBL" id="FQZB01000010">
    <property type="protein sequence ID" value="SHJ77084.1"/>
    <property type="molecule type" value="Genomic_DNA"/>
</dbReference>
<name>A0A1M6M0Y1_9CLOT</name>
<dbReference type="AlphaFoldDB" id="A0A1M6M0Y1"/>
<dbReference type="Proteomes" id="UP000184310">
    <property type="component" value="Unassembled WGS sequence"/>
</dbReference>
<dbReference type="InterPro" id="IPR016024">
    <property type="entry name" value="ARM-type_fold"/>
</dbReference>
<gene>
    <name evidence="1" type="ORF">SAMN02745163_02557</name>
</gene>
<organism evidence="1 2">
    <name type="scientific">Clostridium cavendishii DSM 21758</name>
    <dbReference type="NCBI Taxonomy" id="1121302"/>
    <lineage>
        <taxon>Bacteria</taxon>
        <taxon>Bacillati</taxon>
        <taxon>Bacillota</taxon>
        <taxon>Clostridia</taxon>
        <taxon>Eubacteriales</taxon>
        <taxon>Clostridiaceae</taxon>
        <taxon>Clostridium</taxon>
    </lineage>
</organism>
<dbReference type="STRING" id="1121302.SAMN02745163_02557"/>
<accession>A0A1M6M0Y1</accession>
<proteinExistence type="predicted"/>
<keyword evidence="2" id="KW-1185">Reference proteome</keyword>
<reference evidence="1 2" key="1">
    <citation type="submission" date="2016-11" db="EMBL/GenBank/DDBJ databases">
        <authorList>
            <person name="Jaros S."/>
            <person name="Januszkiewicz K."/>
            <person name="Wedrychowicz H."/>
        </authorList>
    </citation>
    <scope>NUCLEOTIDE SEQUENCE [LARGE SCALE GENOMIC DNA]</scope>
    <source>
        <strain evidence="1 2">DSM 21758</strain>
    </source>
</reference>
<evidence type="ECO:0008006" key="3">
    <source>
        <dbReference type="Google" id="ProtNLM"/>
    </source>
</evidence>